<protein>
    <submittedName>
        <fullName evidence="1">Uncharacterized protein</fullName>
    </submittedName>
</protein>
<dbReference type="EMBL" id="JAQOWY010000087">
    <property type="protein sequence ID" value="KAK1851862.1"/>
    <property type="molecule type" value="Genomic_DNA"/>
</dbReference>
<proteinExistence type="predicted"/>
<reference evidence="1" key="1">
    <citation type="submission" date="2023-01" db="EMBL/GenBank/DDBJ databases">
        <title>Colletotrichum chrysophilum M932 genome sequence.</title>
        <authorList>
            <person name="Baroncelli R."/>
        </authorList>
    </citation>
    <scope>NUCLEOTIDE SEQUENCE</scope>
    <source>
        <strain evidence="1">M932</strain>
    </source>
</reference>
<gene>
    <name evidence="1" type="ORF">CCHR01_05457</name>
</gene>
<dbReference type="Proteomes" id="UP001243330">
    <property type="component" value="Unassembled WGS sequence"/>
</dbReference>
<keyword evidence="2" id="KW-1185">Reference proteome</keyword>
<evidence type="ECO:0000313" key="1">
    <source>
        <dbReference type="EMBL" id="KAK1851862.1"/>
    </source>
</evidence>
<dbReference type="AlphaFoldDB" id="A0AAD9AQG2"/>
<accession>A0AAD9AQG2</accession>
<comment type="caution">
    <text evidence="1">The sequence shown here is derived from an EMBL/GenBank/DDBJ whole genome shotgun (WGS) entry which is preliminary data.</text>
</comment>
<name>A0AAD9AQG2_9PEZI</name>
<evidence type="ECO:0000313" key="2">
    <source>
        <dbReference type="Proteomes" id="UP001243330"/>
    </source>
</evidence>
<sequence>MGWWVKGEGPPPLLLRRRRLPRARDLWPGVSR</sequence>
<organism evidence="1 2">
    <name type="scientific">Colletotrichum chrysophilum</name>
    <dbReference type="NCBI Taxonomy" id="1836956"/>
    <lineage>
        <taxon>Eukaryota</taxon>
        <taxon>Fungi</taxon>
        <taxon>Dikarya</taxon>
        <taxon>Ascomycota</taxon>
        <taxon>Pezizomycotina</taxon>
        <taxon>Sordariomycetes</taxon>
        <taxon>Hypocreomycetidae</taxon>
        <taxon>Glomerellales</taxon>
        <taxon>Glomerellaceae</taxon>
        <taxon>Colletotrichum</taxon>
        <taxon>Colletotrichum gloeosporioides species complex</taxon>
    </lineage>
</organism>